<accession>A0A239HZU3</accession>
<gene>
    <name evidence="2" type="ORF">SAMN06265795_10836</name>
</gene>
<evidence type="ECO:0008006" key="4">
    <source>
        <dbReference type="Google" id="ProtNLM"/>
    </source>
</evidence>
<evidence type="ECO:0000313" key="2">
    <source>
        <dbReference type="EMBL" id="SNS86815.1"/>
    </source>
</evidence>
<proteinExistence type="predicted"/>
<evidence type="ECO:0000256" key="1">
    <source>
        <dbReference type="SAM" id="SignalP"/>
    </source>
</evidence>
<evidence type="ECO:0000313" key="3">
    <source>
        <dbReference type="Proteomes" id="UP000198284"/>
    </source>
</evidence>
<reference evidence="2 3" key="1">
    <citation type="submission" date="2017-06" db="EMBL/GenBank/DDBJ databases">
        <authorList>
            <person name="Kim H.J."/>
            <person name="Triplett B.A."/>
        </authorList>
    </citation>
    <scope>NUCLEOTIDE SEQUENCE [LARGE SCALE GENOMIC DNA]</scope>
    <source>
        <strain evidence="2 3">U15</strain>
    </source>
</reference>
<name>A0A239HZU3_9BURK</name>
<keyword evidence="3" id="KW-1185">Reference proteome</keyword>
<keyword evidence="1" id="KW-0732">Signal</keyword>
<dbReference type="EMBL" id="FZOT01000008">
    <property type="protein sequence ID" value="SNS86815.1"/>
    <property type="molecule type" value="Genomic_DNA"/>
</dbReference>
<dbReference type="Proteomes" id="UP000198284">
    <property type="component" value="Unassembled WGS sequence"/>
</dbReference>
<protein>
    <recommendedName>
        <fullName evidence="4">Glycine zipper 2TM domain-containing protein</fullName>
    </recommendedName>
</protein>
<feature type="signal peptide" evidence="1">
    <location>
        <begin position="1"/>
        <end position="18"/>
    </location>
</feature>
<dbReference type="AlphaFoldDB" id="A0A239HZU3"/>
<organism evidence="2 3">
    <name type="scientific">Noviherbaspirillum humi</name>
    <dbReference type="NCBI Taxonomy" id="1688639"/>
    <lineage>
        <taxon>Bacteria</taxon>
        <taxon>Pseudomonadati</taxon>
        <taxon>Pseudomonadota</taxon>
        <taxon>Betaproteobacteria</taxon>
        <taxon>Burkholderiales</taxon>
        <taxon>Oxalobacteraceae</taxon>
        <taxon>Noviherbaspirillum</taxon>
    </lineage>
</organism>
<sequence length="217" mass="22868">MNKHFNLLLCLLSSIVLAACANMNNAQQGALVGAGAGLGAGLLASEVLCNKNDVACRNRTMAAGAVVGASVGYITGHERDLQIAEQLAVNLRGQGYTVRTETQVVEVAVPVDSRTGAEIPNAQLAGVPKEMVVNKPKKVNAIKSLTVVPKNPHDGNERMRLSRELLASAGRMSGRTQLIVAVPSNKRERQELTALAREKNAVVREDRAASGVTLAAL</sequence>
<feature type="chain" id="PRO_5013145088" description="Glycine zipper 2TM domain-containing protein" evidence="1">
    <location>
        <begin position="19"/>
        <end position="217"/>
    </location>
</feature>
<dbReference type="PROSITE" id="PS51257">
    <property type="entry name" value="PROKAR_LIPOPROTEIN"/>
    <property type="match status" value="1"/>
</dbReference>